<sequence length="124" mass="14168">MKKINVKPIETLGLEFEDGTIKKCKFSAYAMMILDEEYDGFTKTFKDSQNTPFLSGAKLLYAGMKACGDDVTFEDAKVVASNMTVESILDLFEFAANTIKVDKKKYKIPQDFKQKKKYNHKKKI</sequence>
<name>A0A9W6DE21_9FIRM</name>
<dbReference type="AlphaFoldDB" id="A0A9W6DE21"/>
<reference evidence="1" key="1">
    <citation type="submission" date="2022-06" db="EMBL/GenBank/DDBJ databases">
        <title>Vallitalea longa sp. nov., an anaerobic bacterium isolated from marine sediment.</title>
        <authorList>
            <person name="Hirano S."/>
            <person name="Terahara T."/>
            <person name="Mori K."/>
            <person name="Hamada M."/>
            <person name="Matsumoto R."/>
            <person name="Kobayashi T."/>
        </authorList>
    </citation>
    <scope>NUCLEOTIDE SEQUENCE</scope>
    <source>
        <strain evidence="1">SH18-1</strain>
    </source>
</reference>
<evidence type="ECO:0000313" key="1">
    <source>
        <dbReference type="EMBL" id="GKX29010.1"/>
    </source>
</evidence>
<keyword evidence="2" id="KW-1185">Reference proteome</keyword>
<dbReference type="EMBL" id="BRLB01000002">
    <property type="protein sequence ID" value="GKX29010.1"/>
    <property type="molecule type" value="Genomic_DNA"/>
</dbReference>
<gene>
    <name evidence="1" type="ORF">SH1V18_14900</name>
</gene>
<comment type="caution">
    <text evidence="1">The sequence shown here is derived from an EMBL/GenBank/DDBJ whole genome shotgun (WGS) entry which is preliminary data.</text>
</comment>
<dbReference type="RefSeq" id="WP_281814066.1">
    <property type="nucleotide sequence ID" value="NZ_BRLB01000002.1"/>
</dbReference>
<dbReference type="Proteomes" id="UP001144256">
    <property type="component" value="Unassembled WGS sequence"/>
</dbReference>
<accession>A0A9W6DE21</accession>
<proteinExistence type="predicted"/>
<evidence type="ECO:0000313" key="2">
    <source>
        <dbReference type="Proteomes" id="UP001144256"/>
    </source>
</evidence>
<protein>
    <submittedName>
        <fullName evidence="1">Uncharacterized protein</fullName>
    </submittedName>
</protein>
<organism evidence="1 2">
    <name type="scientific">Vallitalea longa</name>
    <dbReference type="NCBI Taxonomy" id="2936439"/>
    <lineage>
        <taxon>Bacteria</taxon>
        <taxon>Bacillati</taxon>
        <taxon>Bacillota</taxon>
        <taxon>Clostridia</taxon>
        <taxon>Lachnospirales</taxon>
        <taxon>Vallitaleaceae</taxon>
        <taxon>Vallitalea</taxon>
    </lineage>
</organism>